<dbReference type="GO" id="GO:0016787">
    <property type="term" value="F:hydrolase activity"/>
    <property type="evidence" value="ECO:0007669"/>
    <property type="project" value="UniProtKB-KW"/>
</dbReference>
<proteinExistence type="predicted"/>
<dbReference type="RefSeq" id="WP_021101386.1">
    <property type="nucleotide sequence ID" value="NZ_KE557311.1"/>
</dbReference>
<accession>S9QF69</accession>
<feature type="transmembrane region" description="Helical" evidence="1">
    <location>
        <begin position="69"/>
        <end position="90"/>
    </location>
</feature>
<evidence type="ECO:0000313" key="2">
    <source>
        <dbReference type="EMBL" id="EPX78228.1"/>
    </source>
</evidence>
<name>S9QF69_9RHOB</name>
<keyword evidence="3" id="KW-1185">Reference proteome</keyword>
<feature type="transmembrane region" description="Helical" evidence="1">
    <location>
        <begin position="12"/>
        <end position="33"/>
    </location>
</feature>
<dbReference type="AlphaFoldDB" id="S9QF69"/>
<dbReference type="HOGENOM" id="CLU_178446_0_0_5"/>
<evidence type="ECO:0000313" key="3">
    <source>
        <dbReference type="Proteomes" id="UP000015351"/>
    </source>
</evidence>
<dbReference type="Proteomes" id="UP000015351">
    <property type="component" value="Unassembled WGS sequence"/>
</dbReference>
<dbReference type="eggNOG" id="ENOG5033HFJ">
    <property type="taxonomic scope" value="Bacteria"/>
</dbReference>
<sequence>MSMIAIDWTLFGFGALAGTFAAALFFAGLAFGMRLALRTARPTSVLLLSAALRIAALLGLVWWMTTQGLAALAGFALAFLVTRFVVLAFARPPKEAAPWS</sequence>
<comment type="caution">
    <text evidence="2">The sequence shown here is derived from an EMBL/GenBank/DDBJ whole genome shotgun (WGS) entry which is preliminary data.</text>
</comment>
<dbReference type="EMBL" id="AONI01000013">
    <property type="protein sequence ID" value="EPX78228.1"/>
    <property type="molecule type" value="Genomic_DNA"/>
</dbReference>
<dbReference type="EC" id="3.6.3.14" evidence="2"/>
<organism evidence="2 3">
    <name type="scientific">Litoreibacter arenae DSM 19593</name>
    <dbReference type="NCBI Taxonomy" id="1123360"/>
    <lineage>
        <taxon>Bacteria</taxon>
        <taxon>Pseudomonadati</taxon>
        <taxon>Pseudomonadota</taxon>
        <taxon>Alphaproteobacteria</taxon>
        <taxon>Rhodobacterales</taxon>
        <taxon>Roseobacteraceae</taxon>
        <taxon>Litoreibacter</taxon>
    </lineage>
</organism>
<reference evidence="3" key="1">
    <citation type="journal article" date="2013" name="Stand. Genomic Sci.">
        <title>Genome sequence of the Litoreibacter arenae type strain (DSM 19593(T)), a member of the Roseobacter clade isolated from sea sand.</title>
        <authorList>
            <person name="Riedel T."/>
            <person name="Fiebig A."/>
            <person name="Petersen J."/>
            <person name="Gronow S."/>
            <person name="Kyrpides N.C."/>
            <person name="Goker M."/>
            <person name="Klenk H.P."/>
        </authorList>
    </citation>
    <scope>NUCLEOTIDE SEQUENCE [LARGE SCALE GENOMIC DNA]</scope>
    <source>
        <strain evidence="3">DSM 19593</strain>
    </source>
</reference>
<keyword evidence="1" id="KW-0812">Transmembrane</keyword>
<dbReference type="STRING" id="1123360.thalar_02457"/>
<gene>
    <name evidence="2" type="ORF">thalar_02457</name>
</gene>
<keyword evidence="2" id="KW-0378">Hydrolase</keyword>
<dbReference type="PATRIC" id="fig|1123360.3.peg.2435"/>
<evidence type="ECO:0000256" key="1">
    <source>
        <dbReference type="SAM" id="Phobius"/>
    </source>
</evidence>
<protein>
    <submittedName>
        <fullName evidence="2">F0F1 ATP synthase subunit A</fullName>
        <ecNumber evidence="2">3.6.3.14</ecNumber>
    </submittedName>
</protein>
<keyword evidence="1" id="KW-1133">Transmembrane helix</keyword>
<keyword evidence="1" id="KW-0472">Membrane</keyword>
<feature type="transmembrane region" description="Helical" evidence="1">
    <location>
        <begin position="45"/>
        <end position="63"/>
    </location>
</feature>